<organism evidence="2 3">
    <name type="scientific">Haloglomus irregulare</name>
    <dbReference type="NCBI Taxonomy" id="2234134"/>
    <lineage>
        <taxon>Archaea</taxon>
        <taxon>Methanobacteriati</taxon>
        <taxon>Methanobacteriota</taxon>
        <taxon>Stenosarchaea group</taxon>
        <taxon>Halobacteria</taxon>
        <taxon>Halobacteriales</taxon>
        <taxon>Natronomonadaceae</taxon>
        <taxon>Haloglomus</taxon>
    </lineage>
</organism>
<keyword evidence="3" id="KW-1185">Reference proteome</keyword>
<dbReference type="Gene3D" id="2.60.40.790">
    <property type="match status" value="1"/>
</dbReference>
<dbReference type="InParanoid" id="A0A554NFG6"/>
<reference evidence="2 3" key="1">
    <citation type="submission" date="2018-06" db="EMBL/GenBank/DDBJ databases">
        <title>Natronomonas sp. F16-60 a new haloarchaeon isolated from a solar saltern of Isla Cristina, Huelva, Spain.</title>
        <authorList>
            <person name="Duran-Viseras A."/>
            <person name="Sanchez-Porro C."/>
            <person name="Ventosa A."/>
        </authorList>
    </citation>
    <scope>NUCLEOTIDE SEQUENCE [LARGE SCALE GENOMIC DNA]</scope>
    <source>
        <strain evidence="2 3">F16-60</strain>
    </source>
</reference>
<name>A0A554NFG6_9EURY</name>
<evidence type="ECO:0000259" key="1">
    <source>
        <dbReference type="Pfam" id="PF00011"/>
    </source>
</evidence>
<protein>
    <recommendedName>
        <fullName evidence="1">SHSP domain-containing protein</fullName>
    </recommendedName>
</protein>
<gene>
    <name evidence="2" type="ORF">DP107_02740</name>
</gene>
<feature type="domain" description="SHSP" evidence="1">
    <location>
        <begin position="34"/>
        <end position="110"/>
    </location>
</feature>
<evidence type="ECO:0000313" key="2">
    <source>
        <dbReference type="EMBL" id="TSD16108.1"/>
    </source>
</evidence>
<accession>A0A554NFG6</accession>
<dbReference type="CDD" id="cd06464">
    <property type="entry name" value="ACD_sHsps-like"/>
    <property type="match status" value="1"/>
</dbReference>
<dbReference type="AlphaFoldDB" id="A0A554NFG6"/>
<dbReference type="EMBL" id="QMDX01000001">
    <property type="protein sequence ID" value="TSD16108.1"/>
    <property type="molecule type" value="Genomic_DNA"/>
</dbReference>
<evidence type="ECO:0000313" key="3">
    <source>
        <dbReference type="Proteomes" id="UP000319894"/>
    </source>
</evidence>
<comment type="caution">
    <text evidence="2">The sequence shown here is derived from an EMBL/GenBank/DDBJ whole genome shotgun (WGS) entry which is preliminary data.</text>
</comment>
<dbReference type="InterPro" id="IPR008978">
    <property type="entry name" value="HSP20-like_chaperone"/>
</dbReference>
<sequence length="121" mass="12923">MTDRSHAGALLRALSLPARLLRAGLTEDENARVRVDPGAYVLELDLPGYEADAFDVSWGGGYLSVAATGADRSYEASFQFPPVVRPDDIRAAYDADTGVLTVTLPVHDRHARPAADPSTAD</sequence>
<dbReference type="RefSeq" id="WP_144260590.1">
    <property type="nucleotide sequence ID" value="NZ_QMDX01000001.1"/>
</dbReference>
<proteinExistence type="predicted"/>
<dbReference type="Proteomes" id="UP000319894">
    <property type="component" value="Unassembled WGS sequence"/>
</dbReference>
<dbReference type="SUPFAM" id="SSF49764">
    <property type="entry name" value="HSP20-like chaperones"/>
    <property type="match status" value="1"/>
</dbReference>
<dbReference type="InterPro" id="IPR002068">
    <property type="entry name" value="A-crystallin/Hsp20_dom"/>
</dbReference>
<dbReference type="Pfam" id="PF00011">
    <property type="entry name" value="HSP20"/>
    <property type="match status" value="1"/>
</dbReference>